<feature type="signal peptide" evidence="1">
    <location>
        <begin position="1"/>
        <end position="19"/>
    </location>
</feature>
<organism evidence="2 3">
    <name type="scientific">Flavobacterium reichenbachii</name>
    <dbReference type="NCBI Taxonomy" id="362418"/>
    <lineage>
        <taxon>Bacteria</taxon>
        <taxon>Pseudomonadati</taxon>
        <taxon>Bacteroidota</taxon>
        <taxon>Flavobacteriia</taxon>
        <taxon>Flavobacteriales</taxon>
        <taxon>Flavobacteriaceae</taxon>
        <taxon>Flavobacterium</taxon>
    </lineage>
</organism>
<keyword evidence="1" id="KW-0732">Signal</keyword>
<reference evidence="2 3" key="1">
    <citation type="submission" date="2014-07" db="EMBL/GenBank/DDBJ databases">
        <title>Genome of Flavobacterium reichenbachii LMG 25512.</title>
        <authorList>
            <person name="Stropko S.J."/>
            <person name="Pipes S.E."/>
            <person name="Newman J.D."/>
        </authorList>
    </citation>
    <scope>NUCLEOTIDE SEQUENCE [LARGE SCALE GENOMIC DNA]</scope>
    <source>
        <strain evidence="2 3">LMG 25512</strain>
    </source>
</reference>
<dbReference type="RefSeq" id="WP_035685362.1">
    <property type="nucleotide sequence ID" value="NZ_JPRL01000001.1"/>
</dbReference>
<dbReference type="AlphaFoldDB" id="A0A085ZQG1"/>
<dbReference type="EMBL" id="JPRL01000001">
    <property type="protein sequence ID" value="KFF06675.1"/>
    <property type="molecule type" value="Genomic_DNA"/>
</dbReference>
<name>A0A085ZQG1_9FLAO</name>
<comment type="caution">
    <text evidence="2">The sequence shown here is derived from an EMBL/GenBank/DDBJ whole genome shotgun (WGS) entry which is preliminary data.</text>
</comment>
<accession>A0A085ZQG1</accession>
<sequence>MKLKFTILSVLFFIATSFAQKLTDEKYLNYLASIENEGSTFQFFLVINIKNLNTGESREICTDANGLLGALHREYGLDYEDYNVAKIISIAKNNKTRHFEFRNPDALKNLGIEFYSPEDLLKVEKSIDFNILANQILKTKNWKKNLDNNEITMYAHALFNRGILTGENNCSGGTLFYVNRNNPVN</sequence>
<dbReference type="Proteomes" id="UP000028715">
    <property type="component" value="Unassembled WGS sequence"/>
</dbReference>
<gene>
    <name evidence="2" type="ORF">IW19_14670</name>
</gene>
<evidence type="ECO:0000256" key="1">
    <source>
        <dbReference type="SAM" id="SignalP"/>
    </source>
</evidence>
<dbReference type="OrthoDB" id="1363699at2"/>
<keyword evidence="3" id="KW-1185">Reference proteome</keyword>
<proteinExistence type="predicted"/>
<evidence type="ECO:0000313" key="2">
    <source>
        <dbReference type="EMBL" id="KFF06675.1"/>
    </source>
</evidence>
<feature type="chain" id="PRO_5001801625" evidence="1">
    <location>
        <begin position="20"/>
        <end position="185"/>
    </location>
</feature>
<protein>
    <submittedName>
        <fullName evidence="2">Uncharacterized protein</fullName>
    </submittedName>
</protein>
<evidence type="ECO:0000313" key="3">
    <source>
        <dbReference type="Proteomes" id="UP000028715"/>
    </source>
</evidence>